<gene>
    <name evidence="1" type="ORF">NC661_21220</name>
</gene>
<organism evidence="1 2">
    <name type="scientific">Aquibacillus koreensis</name>
    <dbReference type="NCBI Taxonomy" id="279446"/>
    <lineage>
        <taxon>Bacteria</taxon>
        <taxon>Bacillati</taxon>
        <taxon>Bacillota</taxon>
        <taxon>Bacilli</taxon>
        <taxon>Bacillales</taxon>
        <taxon>Bacillaceae</taxon>
        <taxon>Aquibacillus</taxon>
    </lineage>
</organism>
<reference evidence="1" key="1">
    <citation type="submission" date="2022-06" db="EMBL/GenBank/DDBJ databases">
        <title>Aquibacillus sp. a new bacterium isolated from soil saline samples.</title>
        <authorList>
            <person name="Galisteo C."/>
            <person name="De La Haba R."/>
            <person name="Sanchez-Porro C."/>
            <person name="Ventosa A."/>
        </authorList>
    </citation>
    <scope>NUCLEOTIDE SEQUENCE</scope>
    <source>
        <strain evidence="1">JCM 12387</strain>
    </source>
</reference>
<dbReference type="Proteomes" id="UP001145072">
    <property type="component" value="Unassembled WGS sequence"/>
</dbReference>
<evidence type="ECO:0000313" key="1">
    <source>
        <dbReference type="EMBL" id="MDC3422868.1"/>
    </source>
</evidence>
<keyword evidence="2" id="KW-1185">Reference proteome</keyword>
<sequence length="307" mass="35015">MRKIKNGMIGLVTLVLIGIGGVVTYHQISDVNASTVIESQKGIEIKGESVDVQKINNNVSGSTSTSLDPISKEDIHNRMLNSIDNFDTVKGSFIYKSDSANFNDKVDYQVKLKNKPSSYVKISSEKTGIEETSFDGETLTNIFHENKNYRKGETMKYKLSSWDKEKYKSPKDRYGKKDGETVYIRRDDPSFMGLAQTSVFPQMIALGYLEDYNSWNILNEEKYLNLDAVVIKGTFNDFYQRKFETDTFKLWVHKDTGILLKMEGYKTDGQVGELLETTSIKINGSLDDSKFKLKEPKDYKDQLKVKE</sequence>
<dbReference type="AlphaFoldDB" id="A0A9X3WQI6"/>
<dbReference type="EMBL" id="JAMQJZ010000035">
    <property type="protein sequence ID" value="MDC3422868.1"/>
    <property type="molecule type" value="Genomic_DNA"/>
</dbReference>
<name>A0A9X3WQI6_9BACI</name>
<dbReference type="Gene3D" id="2.50.20.10">
    <property type="entry name" value="Lipoprotein localisation LolA/LolB/LppX"/>
    <property type="match status" value="1"/>
</dbReference>
<evidence type="ECO:0000313" key="2">
    <source>
        <dbReference type="Proteomes" id="UP001145072"/>
    </source>
</evidence>
<accession>A0A9X3WQI6</accession>
<proteinExistence type="predicted"/>
<comment type="caution">
    <text evidence="1">The sequence shown here is derived from an EMBL/GenBank/DDBJ whole genome shotgun (WGS) entry which is preliminary data.</text>
</comment>
<evidence type="ECO:0008006" key="3">
    <source>
        <dbReference type="Google" id="ProtNLM"/>
    </source>
</evidence>
<protein>
    <recommendedName>
        <fullName evidence="3">MucB/RseB N-terminal domain-containing protein</fullName>
    </recommendedName>
</protein>
<dbReference type="RefSeq" id="WP_272480073.1">
    <property type="nucleotide sequence ID" value="NZ_JAMQJZ010000035.1"/>
</dbReference>